<reference evidence="8 9" key="1">
    <citation type="submission" date="2019-12" db="EMBL/GenBank/DDBJ databases">
        <title>Halocatena pleomorpha gen. nov. sp. nov., an extremely halophilic archaeon of family Halobacteriaceae isolated from saltpan soil.</title>
        <authorList>
            <person name="Pal Y."/>
            <person name="Verma A."/>
            <person name="Krishnamurthi S."/>
            <person name="Kumar P."/>
        </authorList>
    </citation>
    <scope>NUCLEOTIDE SEQUENCE [LARGE SCALE GENOMIC DNA]</scope>
    <source>
        <strain evidence="8 9">JCM 16495</strain>
    </source>
</reference>
<dbReference type="GO" id="GO:0005524">
    <property type="term" value="F:ATP binding"/>
    <property type="evidence" value="ECO:0007669"/>
    <property type="project" value="UniProtKB-KW"/>
</dbReference>
<protein>
    <submittedName>
        <fullName evidence="8">AMP-binding protein</fullName>
    </submittedName>
</protein>
<evidence type="ECO:0000313" key="9">
    <source>
        <dbReference type="Proteomes" id="UP000451471"/>
    </source>
</evidence>
<sequence>MPWHVMPEYDSYERARETFEWSLPERYNPAVDCLRKHESPAPEERVALLDAATGERYSFADVDERACRLANGLASLDVEPGDRVGVVSPQRPETPIAHLACWLLGAVTVPLTTLFGRDALAYRLDDAEARVVVFDPQVEAALAAASEECPDLETAVALDEHPLYAGDRDGSDDADTALPFDCDVVGYRTLVADRSATVDPHDATPDTDSAIMYTSGSTGPPKGVRHRHAVWAGRAAAAHTFFDAGLGAEAVCWTPADWAWGSALGGLLLGTWHYGGTVVAAPMAGFDPEAAFSVLDAFDVTHALIPPTALRMLMNATPPAALPLEAIASAGEPLTPEILDWADERLDDVAVNEYYGQTELNLVVANSRWFEVRPGSMGKALPGYDIAVLDPETREELPAGEVGELAVRSGDERVFFAEYWNRPEATAEKRHDGWFLTDDLVSRDDAGYVRFESRADDVIITSGYRVGPLEVEQVVLDHPAVEQVGVVGVPDDTRGEVIKAFVELVPDVEGDADLRAELQERARERLAAYEYPREIEFVESLPKTSSGKIRRVELRDRAE</sequence>
<gene>
    <name evidence="8" type="ORF">GQS65_08420</name>
</gene>
<dbReference type="OrthoDB" id="193284at2157"/>
<evidence type="ECO:0000313" key="8">
    <source>
        <dbReference type="EMBL" id="MWG34512.1"/>
    </source>
</evidence>
<dbReference type="Gene3D" id="3.40.50.12780">
    <property type="entry name" value="N-terminal domain of ligase-like"/>
    <property type="match status" value="1"/>
</dbReference>
<dbReference type="PROSITE" id="PS00455">
    <property type="entry name" value="AMP_BINDING"/>
    <property type="match status" value="1"/>
</dbReference>
<feature type="domain" description="AMP-binding enzyme C-terminal" evidence="7">
    <location>
        <begin position="470"/>
        <end position="548"/>
    </location>
</feature>
<dbReference type="InterPro" id="IPR045851">
    <property type="entry name" value="AMP-bd_C_sf"/>
</dbReference>
<comment type="caution">
    <text evidence="8">The sequence shown here is derived from an EMBL/GenBank/DDBJ whole genome shotgun (WGS) entry which is preliminary data.</text>
</comment>
<dbReference type="InterPro" id="IPR020845">
    <property type="entry name" value="AMP-binding_CS"/>
</dbReference>
<evidence type="ECO:0000256" key="4">
    <source>
        <dbReference type="ARBA" id="ARBA00022840"/>
    </source>
</evidence>
<dbReference type="InterPro" id="IPR042099">
    <property type="entry name" value="ANL_N_sf"/>
</dbReference>
<dbReference type="GO" id="GO:0004321">
    <property type="term" value="F:fatty-acyl-CoA synthase activity"/>
    <property type="evidence" value="ECO:0007669"/>
    <property type="project" value="TreeGrafter"/>
</dbReference>
<dbReference type="GO" id="GO:0015645">
    <property type="term" value="F:fatty acid ligase activity"/>
    <property type="evidence" value="ECO:0007669"/>
    <property type="project" value="TreeGrafter"/>
</dbReference>
<dbReference type="GO" id="GO:0006633">
    <property type="term" value="P:fatty acid biosynthetic process"/>
    <property type="evidence" value="ECO:0007669"/>
    <property type="project" value="TreeGrafter"/>
</dbReference>
<dbReference type="EMBL" id="WSZK01000015">
    <property type="protein sequence ID" value="MWG34512.1"/>
    <property type="molecule type" value="Genomic_DNA"/>
</dbReference>
<evidence type="ECO:0000256" key="5">
    <source>
        <dbReference type="SAM" id="MobiDB-lite"/>
    </source>
</evidence>
<proteinExistence type="inferred from homology"/>
<dbReference type="GO" id="GO:0006637">
    <property type="term" value="P:acyl-CoA metabolic process"/>
    <property type="evidence" value="ECO:0007669"/>
    <property type="project" value="TreeGrafter"/>
</dbReference>
<evidence type="ECO:0000259" key="6">
    <source>
        <dbReference type="Pfam" id="PF00501"/>
    </source>
</evidence>
<dbReference type="InterPro" id="IPR051087">
    <property type="entry name" value="Mitochondrial_ACSM"/>
</dbReference>
<dbReference type="RefSeq" id="WP_158204188.1">
    <property type="nucleotide sequence ID" value="NZ_WSZK01000015.1"/>
</dbReference>
<name>A0A6B0GI21_9EURY</name>
<evidence type="ECO:0000259" key="7">
    <source>
        <dbReference type="Pfam" id="PF13193"/>
    </source>
</evidence>
<dbReference type="Pfam" id="PF13193">
    <property type="entry name" value="AMP-binding_C"/>
    <property type="match status" value="1"/>
</dbReference>
<dbReference type="SUPFAM" id="SSF56801">
    <property type="entry name" value="Acetyl-CoA synthetase-like"/>
    <property type="match status" value="1"/>
</dbReference>
<organism evidence="8 9">
    <name type="scientific">Halomarina oriensis</name>
    <dbReference type="NCBI Taxonomy" id="671145"/>
    <lineage>
        <taxon>Archaea</taxon>
        <taxon>Methanobacteriati</taxon>
        <taxon>Methanobacteriota</taxon>
        <taxon>Stenosarchaea group</taxon>
        <taxon>Halobacteria</taxon>
        <taxon>Halobacteriales</taxon>
        <taxon>Natronomonadaceae</taxon>
        <taxon>Halomarina</taxon>
    </lineage>
</organism>
<dbReference type="Pfam" id="PF00501">
    <property type="entry name" value="AMP-binding"/>
    <property type="match status" value="1"/>
</dbReference>
<keyword evidence="9" id="KW-1185">Reference proteome</keyword>
<accession>A0A6B0GI21</accession>
<dbReference type="GO" id="GO:0016405">
    <property type="term" value="F:CoA-ligase activity"/>
    <property type="evidence" value="ECO:0007669"/>
    <property type="project" value="UniProtKB-ARBA"/>
</dbReference>
<keyword evidence="3" id="KW-0547">Nucleotide-binding</keyword>
<keyword evidence="4" id="KW-0067">ATP-binding</keyword>
<comment type="similarity">
    <text evidence="1">Belongs to the ATP-dependent AMP-binding enzyme family.</text>
</comment>
<evidence type="ECO:0000256" key="1">
    <source>
        <dbReference type="ARBA" id="ARBA00006432"/>
    </source>
</evidence>
<keyword evidence="2" id="KW-0436">Ligase</keyword>
<dbReference type="InterPro" id="IPR000873">
    <property type="entry name" value="AMP-dep_synth/lig_dom"/>
</dbReference>
<dbReference type="PANTHER" id="PTHR43605:SF10">
    <property type="entry name" value="ACYL-COA SYNTHETASE MEDIUM CHAIN FAMILY MEMBER 3"/>
    <property type="match status" value="1"/>
</dbReference>
<evidence type="ECO:0000256" key="3">
    <source>
        <dbReference type="ARBA" id="ARBA00022741"/>
    </source>
</evidence>
<dbReference type="PANTHER" id="PTHR43605">
    <property type="entry name" value="ACYL-COENZYME A SYNTHETASE"/>
    <property type="match status" value="1"/>
</dbReference>
<feature type="region of interest" description="Disordered" evidence="5">
    <location>
        <begin position="198"/>
        <end position="225"/>
    </location>
</feature>
<dbReference type="Proteomes" id="UP000451471">
    <property type="component" value="Unassembled WGS sequence"/>
</dbReference>
<dbReference type="InterPro" id="IPR025110">
    <property type="entry name" value="AMP-bd_C"/>
</dbReference>
<dbReference type="FunFam" id="3.30.300.30:FF:000005">
    <property type="entry name" value="Acyl-coenzyme A synthetase ACSM5, mitochondrial"/>
    <property type="match status" value="1"/>
</dbReference>
<evidence type="ECO:0000256" key="2">
    <source>
        <dbReference type="ARBA" id="ARBA00022598"/>
    </source>
</evidence>
<dbReference type="Gene3D" id="3.30.300.30">
    <property type="match status" value="1"/>
</dbReference>
<feature type="domain" description="AMP-dependent synthetase/ligase" evidence="6">
    <location>
        <begin position="43"/>
        <end position="409"/>
    </location>
</feature>
<dbReference type="AlphaFoldDB" id="A0A6B0GI21"/>